<dbReference type="Gene3D" id="3.90.1300.10">
    <property type="entry name" value="Amidase signature (AS) domain"/>
    <property type="match status" value="1"/>
</dbReference>
<keyword evidence="2" id="KW-1185">Reference proteome</keyword>
<keyword evidence="1" id="KW-0378">Hydrolase</keyword>
<reference evidence="1 2" key="1">
    <citation type="journal article" date="2020" name="G3 (Bethesda)">
        <title>Draft Genome of the Common Snapping Turtle, Chelydra serpentina, a Model for Phenotypic Plasticity in Reptiles.</title>
        <authorList>
            <person name="Das D."/>
            <person name="Singh S.K."/>
            <person name="Bierstedt J."/>
            <person name="Erickson A."/>
            <person name="Galli G.L.J."/>
            <person name="Crossley D.A. 2nd"/>
            <person name="Rhen T."/>
        </authorList>
    </citation>
    <scope>NUCLEOTIDE SEQUENCE [LARGE SCALE GENOMIC DNA]</scope>
    <source>
        <strain evidence="1">KW</strain>
    </source>
</reference>
<protein>
    <submittedName>
        <fullName evidence="1">Fatty acid amide hydrolase</fullName>
    </submittedName>
</protein>
<gene>
    <name evidence="1" type="ORF">G0U57_000528</name>
</gene>
<proteinExistence type="predicted"/>
<comment type="caution">
    <text evidence="1">The sequence shown here is derived from an EMBL/GenBank/DDBJ whole genome shotgun (WGS) entry which is preliminary data.</text>
</comment>
<organism evidence="1 2">
    <name type="scientific">Chelydra serpentina</name>
    <name type="common">Snapping turtle</name>
    <name type="synonym">Testudo serpentina</name>
    <dbReference type="NCBI Taxonomy" id="8475"/>
    <lineage>
        <taxon>Eukaryota</taxon>
        <taxon>Metazoa</taxon>
        <taxon>Chordata</taxon>
        <taxon>Craniata</taxon>
        <taxon>Vertebrata</taxon>
        <taxon>Euteleostomi</taxon>
        <taxon>Archelosauria</taxon>
        <taxon>Testudinata</taxon>
        <taxon>Testudines</taxon>
        <taxon>Cryptodira</taxon>
        <taxon>Durocryptodira</taxon>
        <taxon>Americhelydia</taxon>
        <taxon>Chelydroidea</taxon>
        <taxon>Chelydridae</taxon>
        <taxon>Chelydra</taxon>
    </lineage>
</organism>
<evidence type="ECO:0000313" key="1">
    <source>
        <dbReference type="EMBL" id="KAG6922907.1"/>
    </source>
</evidence>
<dbReference type="EMBL" id="JAHGAV010001079">
    <property type="protein sequence ID" value="KAG6922907.1"/>
    <property type="molecule type" value="Genomic_DNA"/>
</dbReference>
<dbReference type="AlphaFoldDB" id="A0A8T1S2F9"/>
<evidence type="ECO:0000313" key="2">
    <source>
        <dbReference type="Proteomes" id="UP000765507"/>
    </source>
</evidence>
<sequence>MEEVRVAHLICILSEMRDFLQPDFNTHFQQMNLETRLILALASQFTALDYIKANRQRTRSMSFLREIFANVNCILTPATACTAPRIDDSDLLMGNGDLLTTIRAIR</sequence>
<dbReference type="InterPro" id="IPR036928">
    <property type="entry name" value="AS_sf"/>
</dbReference>
<dbReference type="OrthoDB" id="421993at2759"/>
<accession>A0A8T1S2F9</accession>
<dbReference type="Proteomes" id="UP000765507">
    <property type="component" value="Unassembled WGS sequence"/>
</dbReference>
<name>A0A8T1S2F9_CHESE</name>
<dbReference type="GO" id="GO:0016787">
    <property type="term" value="F:hydrolase activity"/>
    <property type="evidence" value="ECO:0007669"/>
    <property type="project" value="UniProtKB-KW"/>
</dbReference>
<dbReference type="SUPFAM" id="SSF75304">
    <property type="entry name" value="Amidase signature (AS) enzymes"/>
    <property type="match status" value="1"/>
</dbReference>